<protein>
    <submittedName>
        <fullName evidence="1">Uncharacterized protein</fullName>
    </submittedName>
</protein>
<evidence type="ECO:0000313" key="2">
    <source>
        <dbReference type="Proteomes" id="UP001519667"/>
    </source>
</evidence>
<comment type="caution">
    <text evidence="1">The sequence shown here is derived from an EMBL/GenBank/DDBJ whole genome shotgun (WGS) entry which is preliminary data.</text>
</comment>
<proteinExistence type="predicted"/>
<organism evidence="1 2">
    <name type="scientific">Metapseudomonas boanensis</name>
    <dbReference type="NCBI Taxonomy" id="2822138"/>
    <lineage>
        <taxon>Bacteria</taxon>
        <taxon>Pseudomonadati</taxon>
        <taxon>Pseudomonadota</taxon>
        <taxon>Gammaproteobacteria</taxon>
        <taxon>Pseudomonadales</taxon>
        <taxon>Pseudomonadaceae</taxon>
        <taxon>Metapseudomonas</taxon>
    </lineage>
</organism>
<sequence>MRFFALLFFASVAFGKDADLCDANEIMIASCFFDEPQRRILSICADKGGEEIFYRFGRKDKVELSTAFSRNKKISRWIDLGTYTTYFGFRVGKYSYIFGIPEEAYGAKAFLKVKKNQDEIMSRECTENTFGEKLMAAPSINDVDDEIIRDSGFIFPPR</sequence>
<reference evidence="1 2" key="1">
    <citation type="submission" date="2021-04" db="EMBL/GenBank/DDBJ databases">
        <title>Pseudomonas boanensis sp. nov., a bacterium isolated from river water used for household purposes in Boane District, Mozambique.</title>
        <authorList>
            <person name="Nicklasson M."/>
            <person name="Martin-Rodriguez A.J."/>
            <person name="Thorell K."/>
            <person name="Neves L."/>
            <person name="Mussagy A."/>
            <person name="Rydberg H.A."/>
            <person name="Hernroth B."/>
            <person name="Svensson-Stadler L."/>
            <person name="Sjoling A."/>
        </authorList>
    </citation>
    <scope>NUCLEOTIDE SEQUENCE [LARGE SCALE GENOMIC DNA]</scope>
    <source>
        <strain evidence="1 2">DB1</strain>
    </source>
</reference>
<evidence type="ECO:0000313" key="1">
    <source>
        <dbReference type="EMBL" id="MBT8765825.1"/>
    </source>
</evidence>
<accession>A0ABS5XDT1</accession>
<dbReference type="RefSeq" id="WP_215372088.1">
    <property type="nucleotide sequence ID" value="NZ_JAGTIS010000002.1"/>
</dbReference>
<name>A0ABS5XDT1_9GAMM</name>
<gene>
    <name evidence="1" type="ORF">J7302_06730</name>
</gene>
<dbReference type="Proteomes" id="UP001519667">
    <property type="component" value="Unassembled WGS sequence"/>
</dbReference>
<dbReference type="EMBL" id="JAGTIS010000002">
    <property type="protein sequence ID" value="MBT8765825.1"/>
    <property type="molecule type" value="Genomic_DNA"/>
</dbReference>
<keyword evidence="2" id="KW-1185">Reference proteome</keyword>